<evidence type="ECO:0000313" key="2">
    <source>
        <dbReference type="Proteomes" id="UP000255106"/>
    </source>
</evidence>
<organism evidence="1 2">
    <name type="scientific">Enterobacter cloacae</name>
    <dbReference type="NCBI Taxonomy" id="550"/>
    <lineage>
        <taxon>Bacteria</taxon>
        <taxon>Pseudomonadati</taxon>
        <taxon>Pseudomonadota</taxon>
        <taxon>Gammaproteobacteria</taxon>
        <taxon>Enterobacterales</taxon>
        <taxon>Enterobacteriaceae</taxon>
        <taxon>Enterobacter</taxon>
        <taxon>Enterobacter cloacae complex</taxon>
    </lineage>
</organism>
<dbReference type="EMBL" id="UGJB01000002">
    <property type="protein sequence ID" value="STQ07432.1"/>
    <property type="molecule type" value="Genomic_DNA"/>
</dbReference>
<dbReference type="Pfam" id="PF07215">
    <property type="entry name" value="DUF1419"/>
    <property type="match status" value="1"/>
</dbReference>
<dbReference type="InterPro" id="IPR009862">
    <property type="entry name" value="DUF1419"/>
</dbReference>
<accession>A0A0M7JSZ8</accession>
<name>A0A0M7JSZ8_ENTCL</name>
<reference evidence="1 2" key="1">
    <citation type="submission" date="2018-06" db="EMBL/GenBank/DDBJ databases">
        <authorList>
            <consortium name="Pathogen Informatics"/>
            <person name="Doyle S."/>
        </authorList>
    </citation>
    <scope>NUCLEOTIDE SEQUENCE [LARGE SCALE GENOMIC DNA]</scope>
    <source>
        <strain evidence="1 2">NCTC10005</strain>
    </source>
</reference>
<evidence type="ECO:0000313" key="1">
    <source>
        <dbReference type="EMBL" id="STQ07432.1"/>
    </source>
</evidence>
<protein>
    <submittedName>
        <fullName evidence="1">Protein of uncharacterized function (DUF1419)</fullName>
    </submittedName>
</protein>
<dbReference type="Proteomes" id="UP000255106">
    <property type="component" value="Unassembled WGS sequence"/>
</dbReference>
<proteinExistence type="predicted"/>
<sequence>MTTTTLNPPRITNLYFYVPGRYSPMDIVCLDPNSNTPPTSDDYFGLYSKKSLSDFQSEYPNIVILTGEEMSTRIYEAAKKPVSEISINRYTDMLEVLPPLRWVSSSGNTTFMLSERFTNNITDIYAKIQVGDDKYRYFTFRDEDTLTHRQIVEKVMLFLNR</sequence>
<gene>
    <name evidence="1" type="ORF">NCTC10005_00059</name>
</gene>
<dbReference type="AlphaFoldDB" id="A0A0M7JSZ8"/>
<dbReference type="RefSeq" id="WP_044160353.1">
    <property type="nucleotide sequence ID" value="NZ_CP017413.1"/>
</dbReference>